<dbReference type="EMBL" id="CP003504">
    <property type="protein sequence ID" value="AFM69891.1"/>
    <property type="molecule type" value="Genomic_DNA"/>
</dbReference>
<evidence type="ECO:0000313" key="1">
    <source>
        <dbReference type="EMBL" id="AFM69891.1"/>
    </source>
</evidence>
<evidence type="ECO:0000313" key="2">
    <source>
        <dbReference type="Proteomes" id="UP000002895"/>
    </source>
</evidence>
<dbReference type="KEGG" id="ehr:EHR_04640"/>
<keyword evidence="2" id="KW-1185">Reference proteome</keyword>
<reference evidence="1 2" key="1">
    <citation type="journal article" date="2012" name="J. Bacteriol.">
        <title>Genome sequence of Enterococcus hirae (Streptococcus faecalis) ATCC 9790, a model organism for the study of ion transport, bioenergetics, and copper homeostasis.</title>
        <authorList>
            <person name="Gaechter T."/>
            <person name="Wunderlin C."/>
            <person name="Schmidheini T."/>
            <person name="Solioz M."/>
        </authorList>
    </citation>
    <scope>NUCLEOTIDE SEQUENCE [LARGE SCALE GENOMIC DNA]</scope>
    <source>
        <strain evidence="2">ATCC 9790 / DSM 20160 / JCM 8729 / LMG 6399 / NBRC 3181 / NCIMB 6459 / NCDO 1258 / NCTC 12367 / WDCM 00089 / R</strain>
    </source>
</reference>
<gene>
    <name evidence="1" type="ordered locus">EHR_04640</name>
</gene>
<organism evidence="1 2">
    <name type="scientific">Enterococcus hirae (strain ATCC 9790 / DSM 20160 / JCM 8729 / LMG 6399 / NBRC 3181 / NCIMB 6459 / NCDO 1258 / NCTC 12367 / WDCM 00089 / R)</name>
    <dbReference type="NCBI Taxonomy" id="768486"/>
    <lineage>
        <taxon>Bacteria</taxon>
        <taxon>Bacillati</taxon>
        <taxon>Bacillota</taxon>
        <taxon>Bacilli</taxon>
        <taxon>Lactobacillales</taxon>
        <taxon>Enterococcaceae</taxon>
        <taxon>Enterococcus</taxon>
    </lineage>
</organism>
<name>I6T5F6_ENTHA</name>
<protein>
    <submittedName>
        <fullName evidence="1">Uncharacterized protein</fullName>
    </submittedName>
</protein>
<dbReference type="AlphaFoldDB" id="I6T5F6"/>
<proteinExistence type="predicted"/>
<sequence>MLTVYQSIFDKDAELHLFFIAKKEPPGCVELDANRGKEETRNAYN</sequence>
<dbReference type="Proteomes" id="UP000002895">
    <property type="component" value="Chromosome"/>
</dbReference>
<dbReference type="HOGENOM" id="CLU_3199549_0_0_9"/>
<accession>I6T5F6</accession>